<comment type="caution">
    <text evidence="7">The sequence shown here is derived from an EMBL/GenBank/DDBJ whole genome shotgun (WGS) entry which is preliminary data.</text>
</comment>
<evidence type="ECO:0000259" key="6">
    <source>
        <dbReference type="Pfam" id="PF13508"/>
    </source>
</evidence>
<comment type="catalytic activity">
    <reaction evidence="5">
        <text>glycyl-tRNA(Gly) + acetyl-CoA = N-acetylglycyl-tRNA(Gly) + CoA + H(+)</text>
        <dbReference type="Rhea" id="RHEA:81867"/>
        <dbReference type="Rhea" id="RHEA-COMP:9683"/>
        <dbReference type="Rhea" id="RHEA-COMP:19766"/>
        <dbReference type="ChEBI" id="CHEBI:15378"/>
        <dbReference type="ChEBI" id="CHEBI:57287"/>
        <dbReference type="ChEBI" id="CHEBI:57288"/>
        <dbReference type="ChEBI" id="CHEBI:78522"/>
        <dbReference type="ChEBI" id="CHEBI:232036"/>
    </reaction>
</comment>
<dbReference type="Pfam" id="PF13508">
    <property type="entry name" value="Acetyltransf_7"/>
    <property type="match status" value="1"/>
</dbReference>
<evidence type="ECO:0000256" key="4">
    <source>
        <dbReference type="ARBA" id="ARBA00023315"/>
    </source>
</evidence>
<keyword evidence="4" id="KW-0012">Acyltransferase</keyword>
<name>A0A8T4IT17_9ACTN</name>
<reference evidence="7" key="1">
    <citation type="submission" date="2021-04" db="EMBL/GenBank/DDBJ databases">
        <title>Sequencing of actinobacteria type strains.</title>
        <authorList>
            <person name="Nguyen G.-S."/>
            <person name="Wentzel A."/>
        </authorList>
    </citation>
    <scope>NUCLEOTIDE SEQUENCE</scope>
    <source>
        <strain evidence="7">DSM 42095</strain>
    </source>
</reference>
<dbReference type="InterPro" id="IPR000182">
    <property type="entry name" value="GNAT_dom"/>
</dbReference>
<dbReference type="InterPro" id="IPR016181">
    <property type="entry name" value="Acyl_CoA_acyltransferase"/>
</dbReference>
<keyword evidence="8" id="KW-1185">Reference proteome</keyword>
<organism evidence="7 8">
    <name type="scientific">Streptomyces daliensis</name>
    <dbReference type="NCBI Taxonomy" id="299421"/>
    <lineage>
        <taxon>Bacteria</taxon>
        <taxon>Bacillati</taxon>
        <taxon>Actinomycetota</taxon>
        <taxon>Actinomycetes</taxon>
        <taxon>Kitasatosporales</taxon>
        <taxon>Streptomycetaceae</taxon>
        <taxon>Streptomyces</taxon>
    </lineage>
</organism>
<dbReference type="EMBL" id="JAGSMN010000104">
    <property type="protein sequence ID" value="MBR7672454.1"/>
    <property type="molecule type" value="Genomic_DNA"/>
</dbReference>
<evidence type="ECO:0000313" key="7">
    <source>
        <dbReference type="EMBL" id="MBR7672454.1"/>
    </source>
</evidence>
<evidence type="ECO:0000256" key="2">
    <source>
        <dbReference type="ARBA" id="ARBA00022649"/>
    </source>
</evidence>
<feature type="domain" description="N-acetyltransferase" evidence="6">
    <location>
        <begin position="83"/>
        <end position="143"/>
    </location>
</feature>
<protein>
    <submittedName>
        <fullName evidence="7">GNAT family N-acetyltransferase</fullName>
    </submittedName>
</protein>
<sequence>MYESESLSDRHILESFDCGKVTLNDWLMNSARHCQSNRTASTFVWCAPSDPHVAAYYSLAGHVVEKQALPPKLGRGSPEQMPAVLLARLAIDKTLQGQGLGGVLLADAMGQVVAAVQRVAARFVIVDALDEEAAAFYDRYGFKRIPGDMRMYRKISDIERSLSLG</sequence>
<dbReference type="PANTHER" id="PTHR36449">
    <property type="entry name" value="ACETYLTRANSFERASE-RELATED"/>
    <property type="match status" value="1"/>
</dbReference>
<gene>
    <name evidence="7" type="ORF">KDA82_05285</name>
</gene>
<evidence type="ECO:0000256" key="1">
    <source>
        <dbReference type="ARBA" id="ARBA00022491"/>
    </source>
</evidence>
<dbReference type="GO" id="GO:0016747">
    <property type="term" value="F:acyltransferase activity, transferring groups other than amino-acyl groups"/>
    <property type="evidence" value="ECO:0007669"/>
    <property type="project" value="InterPro"/>
</dbReference>
<proteinExistence type="predicted"/>
<keyword evidence="2" id="KW-1277">Toxin-antitoxin system</keyword>
<dbReference type="Gene3D" id="3.40.630.30">
    <property type="match status" value="1"/>
</dbReference>
<dbReference type="Proteomes" id="UP000675554">
    <property type="component" value="Unassembled WGS sequence"/>
</dbReference>
<dbReference type="PANTHER" id="PTHR36449:SF1">
    <property type="entry name" value="ACETYLTRANSFERASE"/>
    <property type="match status" value="1"/>
</dbReference>
<keyword evidence="3" id="KW-0808">Transferase</keyword>
<accession>A0A8T4IT17</accession>
<keyword evidence="1" id="KW-0678">Repressor</keyword>
<evidence type="ECO:0000256" key="5">
    <source>
        <dbReference type="ARBA" id="ARBA00049880"/>
    </source>
</evidence>
<dbReference type="SUPFAM" id="SSF55729">
    <property type="entry name" value="Acyl-CoA N-acyltransferases (Nat)"/>
    <property type="match status" value="1"/>
</dbReference>
<evidence type="ECO:0000313" key="8">
    <source>
        <dbReference type="Proteomes" id="UP000675554"/>
    </source>
</evidence>
<dbReference type="AlphaFoldDB" id="A0A8T4IT17"/>
<evidence type="ECO:0000256" key="3">
    <source>
        <dbReference type="ARBA" id="ARBA00022679"/>
    </source>
</evidence>